<evidence type="ECO:0000256" key="8">
    <source>
        <dbReference type="ARBA" id="ARBA00022842"/>
    </source>
</evidence>
<dbReference type="Proteomes" id="UP000029444">
    <property type="component" value="Unassembled WGS sequence"/>
</dbReference>
<dbReference type="Gene3D" id="2.60.200.40">
    <property type="match status" value="1"/>
</dbReference>
<keyword evidence="4" id="KW-0479">Metal-binding</keyword>
<keyword evidence="11" id="KW-1208">Phospholipid metabolism</keyword>
<comment type="caution">
    <text evidence="13">The sequence shown here is derived from an EMBL/GenBank/DDBJ whole genome shotgun (WGS) entry which is preliminary data.</text>
</comment>
<evidence type="ECO:0000256" key="2">
    <source>
        <dbReference type="ARBA" id="ARBA00022516"/>
    </source>
</evidence>
<evidence type="ECO:0000256" key="1">
    <source>
        <dbReference type="ARBA" id="ARBA00001946"/>
    </source>
</evidence>
<evidence type="ECO:0000313" key="13">
    <source>
        <dbReference type="EMBL" id="KGD65580.1"/>
    </source>
</evidence>
<evidence type="ECO:0000256" key="11">
    <source>
        <dbReference type="ARBA" id="ARBA00023264"/>
    </source>
</evidence>
<keyword evidence="7" id="KW-0067">ATP-binding</keyword>
<dbReference type="InterPro" id="IPR022433">
    <property type="entry name" value="Lip_kinase_YegS"/>
</dbReference>
<dbReference type="InterPro" id="IPR001206">
    <property type="entry name" value="Diacylglycerol_kinase_cat_dom"/>
</dbReference>
<keyword evidence="3" id="KW-0808">Transferase</keyword>
<dbReference type="eggNOG" id="COG1597">
    <property type="taxonomic scope" value="Bacteria"/>
</dbReference>
<dbReference type="Pfam" id="PF00781">
    <property type="entry name" value="DAGK_cat"/>
    <property type="match status" value="1"/>
</dbReference>
<gene>
    <name evidence="13" type="ORF">Y5S_01473</name>
</gene>
<dbReference type="PANTHER" id="PTHR12358">
    <property type="entry name" value="SPHINGOSINE KINASE"/>
    <property type="match status" value="1"/>
</dbReference>
<feature type="domain" description="DAGKc" evidence="12">
    <location>
        <begin position="1"/>
        <end position="129"/>
    </location>
</feature>
<dbReference type="GO" id="GO:0005524">
    <property type="term" value="F:ATP binding"/>
    <property type="evidence" value="ECO:0007669"/>
    <property type="project" value="UniProtKB-KW"/>
</dbReference>
<keyword evidence="6 13" id="KW-0418">Kinase</keyword>
<dbReference type="InterPro" id="IPR016064">
    <property type="entry name" value="NAD/diacylglycerol_kinase_sf"/>
</dbReference>
<keyword evidence="5" id="KW-0547">Nucleotide-binding</keyword>
<dbReference type="GO" id="GO:0046872">
    <property type="term" value="F:metal ion binding"/>
    <property type="evidence" value="ECO:0007669"/>
    <property type="project" value="UniProtKB-KW"/>
</dbReference>
<dbReference type="GO" id="GO:0001727">
    <property type="term" value="F:lipid kinase activity"/>
    <property type="evidence" value="ECO:0007669"/>
    <property type="project" value="InterPro"/>
</dbReference>
<dbReference type="NCBIfam" id="TIGR00147">
    <property type="entry name" value="YegS/Rv2252/BmrU family lipid kinase"/>
    <property type="match status" value="1"/>
</dbReference>
<dbReference type="PROSITE" id="PS50146">
    <property type="entry name" value="DAGK"/>
    <property type="match status" value="1"/>
</dbReference>
<organism evidence="13 14">
    <name type="scientific">Alcanivorax nanhaiticus</name>
    <dbReference type="NCBI Taxonomy" id="1177154"/>
    <lineage>
        <taxon>Bacteria</taxon>
        <taxon>Pseudomonadati</taxon>
        <taxon>Pseudomonadota</taxon>
        <taxon>Gammaproteobacteria</taxon>
        <taxon>Oceanospirillales</taxon>
        <taxon>Alcanivoracaceae</taxon>
        <taxon>Alcanivorax</taxon>
    </lineage>
</organism>
<keyword evidence="9" id="KW-0443">Lipid metabolism</keyword>
<reference evidence="13 14" key="1">
    <citation type="submission" date="2012-09" db="EMBL/GenBank/DDBJ databases">
        <title>Genome Sequence of alkane-degrading Bacterium Alcanivorax sp. 19-m-6.</title>
        <authorList>
            <person name="Lai Q."/>
            <person name="Shao Z."/>
        </authorList>
    </citation>
    <scope>NUCLEOTIDE SEQUENCE [LARGE SCALE GENOMIC DNA]</scope>
    <source>
        <strain evidence="13 14">19-m-6</strain>
    </source>
</reference>
<dbReference type="SUPFAM" id="SSF111331">
    <property type="entry name" value="NAD kinase/diacylglycerol kinase-like"/>
    <property type="match status" value="1"/>
</dbReference>
<sequence>MSNSHWLILHGKEASNDALRRAVLARRDEGIAIEVRVTWEAGDAERLVKEGLDAGARSFIAAGGDGSVRDIVNAMMHHGEGDLALAIVPLGTANDFATAAGMTDGMDDALSLLDQSPVCCDVVKINNQYFLNMATGGFGTEVTTQTSEELKKLLGGAAYFLTGISKFTEIEAASGRFYGDDFEWEGEFLACGLGNGRQAGGGQQLCPDALINDGLLDIAILPAELDLLAGVRELFDSEARQDPDHQGLFIRGKARQLTVETPSPMHFNLDGEPIKDTRFDIQVIRERLKLYLPQPCPLLG</sequence>
<evidence type="ECO:0000256" key="4">
    <source>
        <dbReference type="ARBA" id="ARBA00022723"/>
    </source>
</evidence>
<accession>A0A095USV6</accession>
<proteinExistence type="predicted"/>
<dbReference type="PANTHER" id="PTHR12358:SF106">
    <property type="entry name" value="LIPID KINASE YEGS"/>
    <property type="match status" value="1"/>
</dbReference>
<dbReference type="InterPro" id="IPR005218">
    <property type="entry name" value="Diacylglycerol/lipid_kinase"/>
</dbReference>
<keyword evidence="8" id="KW-0460">Magnesium</keyword>
<dbReference type="NCBIfam" id="NF009602">
    <property type="entry name" value="PRK13054.1"/>
    <property type="match status" value="1"/>
</dbReference>
<evidence type="ECO:0000313" key="14">
    <source>
        <dbReference type="Proteomes" id="UP000029444"/>
    </source>
</evidence>
<evidence type="ECO:0000256" key="7">
    <source>
        <dbReference type="ARBA" id="ARBA00022840"/>
    </source>
</evidence>
<evidence type="ECO:0000256" key="9">
    <source>
        <dbReference type="ARBA" id="ARBA00023098"/>
    </source>
</evidence>
<dbReference type="SMART" id="SM00046">
    <property type="entry name" value="DAGKc"/>
    <property type="match status" value="1"/>
</dbReference>
<keyword evidence="14" id="KW-1185">Reference proteome</keyword>
<dbReference type="NCBIfam" id="TIGR03702">
    <property type="entry name" value="lip_kinase_YegS"/>
    <property type="match status" value="1"/>
</dbReference>
<dbReference type="PATRIC" id="fig|1177154.3.peg.1502"/>
<dbReference type="STRING" id="1177154.Y5S_01473"/>
<name>A0A095USV6_9GAMM</name>
<dbReference type="GO" id="GO:0008654">
    <property type="term" value="P:phospholipid biosynthetic process"/>
    <property type="evidence" value="ECO:0007669"/>
    <property type="project" value="UniProtKB-KW"/>
</dbReference>
<dbReference type="Gene3D" id="3.40.50.10330">
    <property type="entry name" value="Probable inorganic polyphosphate/atp-NAD kinase, domain 1"/>
    <property type="match status" value="1"/>
</dbReference>
<dbReference type="InterPro" id="IPR050187">
    <property type="entry name" value="Lipid_Phosphate_FormReg"/>
</dbReference>
<dbReference type="InterPro" id="IPR017438">
    <property type="entry name" value="ATP-NAD_kinase_N"/>
</dbReference>
<dbReference type="InterPro" id="IPR045540">
    <property type="entry name" value="YegS/DAGK_C"/>
</dbReference>
<dbReference type="EMBL" id="ARXV01000004">
    <property type="protein sequence ID" value="KGD65580.1"/>
    <property type="molecule type" value="Genomic_DNA"/>
</dbReference>
<evidence type="ECO:0000256" key="6">
    <source>
        <dbReference type="ARBA" id="ARBA00022777"/>
    </source>
</evidence>
<dbReference type="AlphaFoldDB" id="A0A095USV6"/>
<dbReference type="RefSeq" id="WP_035231799.1">
    <property type="nucleotide sequence ID" value="NZ_ARXV01000004.1"/>
</dbReference>
<comment type="cofactor">
    <cofactor evidence="1">
        <name>Mg(2+)</name>
        <dbReference type="ChEBI" id="CHEBI:18420"/>
    </cofactor>
</comment>
<keyword evidence="2" id="KW-0444">Lipid biosynthesis</keyword>
<keyword evidence="10" id="KW-0594">Phospholipid biosynthesis</keyword>
<evidence type="ECO:0000259" key="12">
    <source>
        <dbReference type="PROSITE" id="PS50146"/>
    </source>
</evidence>
<evidence type="ECO:0000256" key="3">
    <source>
        <dbReference type="ARBA" id="ARBA00022679"/>
    </source>
</evidence>
<dbReference type="Pfam" id="PF19279">
    <property type="entry name" value="YegS_C"/>
    <property type="match status" value="1"/>
</dbReference>
<dbReference type="GO" id="GO:0005886">
    <property type="term" value="C:plasma membrane"/>
    <property type="evidence" value="ECO:0007669"/>
    <property type="project" value="TreeGrafter"/>
</dbReference>
<protein>
    <submittedName>
        <fullName evidence="13">Lipid kinase</fullName>
    </submittedName>
</protein>
<evidence type="ECO:0000256" key="10">
    <source>
        <dbReference type="ARBA" id="ARBA00023209"/>
    </source>
</evidence>
<evidence type="ECO:0000256" key="5">
    <source>
        <dbReference type="ARBA" id="ARBA00022741"/>
    </source>
</evidence>